<gene>
    <name evidence="2" type="ORF">BP422_07340</name>
</gene>
<dbReference type="Pfam" id="PF14493">
    <property type="entry name" value="HTH_40"/>
    <property type="match status" value="1"/>
</dbReference>
<dbReference type="KEGG" id="bfm:BP422_07340"/>
<dbReference type="RefSeq" id="WP_088907196.1">
    <property type="nucleotide sequence ID" value="NZ_CP018145.1"/>
</dbReference>
<sequence>MNSRNSAAEEQDLLCAVALNAMLPLANERTLQSAYYILRGRKANQTLQDVHLYTLYPYYRMFSRFSREDWEKIVSTLFQAGWILPVDAVGTNAKPTFTFSDTGLQYAKHTYQKYRFDVWFAPFTQSDLAERIEPFWNRLHLMVQTISQMHHGDLGFIPVVSDKPAQRWVKNQLADRARRNAWKQQLSDELYRLWKPLDEGVQELLFCQLSGAGQVGKTMGQVAEIRQTSRSYLMLQFRYGLASSIQTLLAESNHYPLLSKLVTESHKLDPRLTESAARTYALLQTGCDKKEIAKRRQMKESTIEDHLVEIALRCPEWDMTTYLPNELAKEIVETSERLNTSRLRLIKDQLEATVTYLQIRLALARATRGAK</sequence>
<accession>A0A220MEB3</accession>
<evidence type="ECO:0000313" key="3">
    <source>
        <dbReference type="Proteomes" id="UP000197781"/>
    </source>
</evidence>
<evidence type="ECO:0000259" key="1">
    <source>
        <dbReference type="Pfam" id="PF14493"/>
    </source>
</evidence>
<evidence type="ECO:0000313" key="2">
    <source>
        <dbReference type="EMBL" id="ASJ53387.1"/>
    </source>
</evidence>
<dbReference type="Proteomes" id="UP000197781">
    <property type="component" value="Chromosome"/>
</dbReference>
<dbReference type="InterPro" id="IPR029491">
    <property type="entry name" value="Helicase_HTH"/>
</dbReference>
<organism evidence="2 3">
    <name type="scientific">Brevibacillus formosus</name>
    <dbReference type="NCBI Taxonomy" id="54913"/>
    <lineage>
        <taxon>Bacteria</taxon>
        <taxon>Bacillati</taxon>
        <taxon>Bacillota</taxon>
        <taxon>Bacilli</taxon>
        <taxon>Bacillales</taxon>
        <taxon>Paenibacillaceae</taxon>
        <taxon>Brevibacillus</taxon>
    </lineage>
</organism>
<dbReference type="AlphaFoldDB" id="A0A220MEB3"/>
<name>A0A220MEB3_9BACL</name>
<proteinExistence type="predicted"/>
<reference evidence="2 3" key="1">
    <citation type="submission" date="2016-11" db="EMBL/GenBank/DDBJ databases">
        <authorList>
            <person name="Jaros S."/>
            <person name="Januszkiewicz K."/>
            <person name="Wedrychowicz H."/>
        </authorList>
    </citation>
    <scope>NUCLEOTIDE SEQUENCE [LARGE SCALE GENOMIC DNA]</scope>
    <source>
        <strain evidence="2 3">NF2</strain>
    </source>
</reference>
<dbReference type="EMBL" id="CP018145">
    <property type="protein sequence ID" value="ASJ53387.1"/>
    <property type="molecule type" value="Genomic_DNA"/>
</dbReference>
<protein>
    <recommendedName>
        <fullName evidence="1">Helicase Helix-turn-helix domain-containing protein</fullName>
    </recommendedName>
</protein>
<feature type="domain" description="Helicase Helix-turn-helix" evidence="1">
    <location>
        <begin position="275"/>
        <end position="363"/>
    </location>
</feature>